<dbReference type="HOGENOM" id="CLU_003067_0_0_1"/>
<dbReference type="InterPro" id="IPR036397">
    <property type="entry name" value="RNaseH_sf"/>
</dbReference>
<keyword evidence="5" id="KW-0645">Protease</keyword>
<evidence type="ECO:0000256" key="2">
    <source>
        <dbReference type="ARBA" id="ARBA00004123"/>
    </source>
</evidence>
<reference evidence="13 14" key="1">
    <citation type="journal article" date="2009" name="Genome Res.">
        <title>Comparative genomics of the fungal pathogens Candida dubliniensis and Candida albicans.</title>
        <authorList>
            <person name="Jackson A.P."/>
            <person name="Gamble J.A."/>
            <person name="Yeomans T."/>
            <person name="Moran G.P."/>
            <person name="Saunders D."/>
            <person name="Harris D."/>
            <person name="Aslett M."/>
            <person name="Barrell J.F."/>
            <person name="Butler G."/>
            <person name="Citiulo F."/>
            <person name="Coleman D.C."/>
            <person name="de Groot P.W.J."/>
            <person name="Goodwin T.J."/>
            <person name="Quail M.A."/>
            <person name="McQuillan J."/>
            <person name="Munro C.A."/>
            <person name="Pain A."/>
            <person name="Poulter R.T."/>
            <person name="Rajandream M.A."/>
            <person name="Renauld H."/>
            <person name="Spiering M.J."/>
            <person name="Tivey A."/>
            <person name="Gow N.A.R."/>
            <person name="Barrell B."/>
            <person name="Sullivan D.J."/>
            <person name="Berriman M."/>
        </authorList>
    </citation>
    <scope>NUCLEOTIDE SEQUENCE [LARGE SCALE GENOMIC DNA]</scope>
    <source>
        <strain evidence="14">CD36 / ATCC MYA-646 / CBS 7987 / NCPF 3949 / NRRL Y-17841</strain>
    </source>
</reference>
<comment type="subcellular location">
    <subcellularLocation>
        <location evidence="3">Cytoplasm</location>
    </subcellularLocation>
    <subcellularLocation>
        <location evidence="2">Nucleus</location>
    </subcellularLocation>
</comment>
<dbReference type="SUPFAM" id="SSF56672">
    <property type="entry name" value="DNA/RNA polymerases"/>
    <property type="match status" value="1"/>
</dbReference>
<dbReference type="GO" id="GO:0004523">
    <property type="term" value="F:RNA-DNA hybrid ribonuclease activity"/>
    <property type="evidence" value="ECO:0007669"/>
    <property type="project" value="UniProtKB-EC"/>
</dbReference>
<dbReference type="PANTHER" id="PTHR11439">
    <property type="entry name" value="GAG-POL-RELATED RETROTRANSPOSON"/>
    <property type="match status" value="1"/>
</dbReference>
<feature type="compositionally biased region" description="Polar residues" evidence="10">
    <location>
        <begin position="546"/>
        <end position="563"/>
    </location>
</feature>
<dbReference type="PROSITE" id="PS50994">
    <property type="entry name" value="INTEGRASE"/>
    <property type="match status" value="1"/>
</dbReference>
<keyword evidence="4" id="KW-0963">Cytoplasm</keyword>
<evidence type="ECO:0000313" key="13">
    <source>
        <dbReference type="EMBL" id="CAX41494.1"/>
    </source>
</evidence>
<keyword evidence="6" id="KW-0694">RNA-binding</keyword>
<keyword evidence="5" id="KW-0064">Aspartyl protease</keyword>
<dbReference type="GeneID" id="8048110"/>
<dbReference type="GO" id="GO:0005634">
    <property type="term" value="C:nucleus"/>
    <property type="evidence" value="ECO:0007669"/>
    <property type="project" value="UniProtKB-SubCell"/>
</dbReference>
<dbReference type="InterPro" id="IPR012337">
    <property type="entry name" value="RNaseH-like_sf"/>
</dbReference>
<evidence type="ECO:0000259" key="11">
    <source>
        <dbReference type="PROSITE" id="PS50994"/>
    </source>
</evidence>
<sequence length="1523" mass="173742">MLSYFISNIQSQALKSDFVDYDPMSLKYDSGASRTVVGNKKLLSNYDSEAQQIFELPNGQKIRSHGSGDLVINVNHHELVLKDAHYIPGFKINLVSCGQITAQGYDVILSHKMLLCVNFNEKHVIFAKQSLNTNLFTGPSRGKVYSNGKMFMDNNSFIEDEGERKGYLNSINAMTKIVDPRIDQVVANPDGRKDLYYYHLITGHMSIRSLIRLHEQGRIKCSIDDQDAKDQIKGCKQCILVNAKQHSHNKTTQSPPERSLYRFHCDTMGPYHVGHVKYYITLITDHYSGFSFTIVKTEKRFTKEILDLFEHLHADLYPKKIARFRSDNAKEFPTEAELGTLKIKKEVLPPYSPEMNGMAESHNNVLKRRMLYVVLNFPNRYKELLIFFCEIVAYAVFIKNHTPSERVETHKGWTPHELFYGRRYRPNYHQFGVDVFVILSNKQEADALGVQFIKGFHRGVPGIFLGYGNDSNVYLIQLVDGNYTRRLFVNVRFLGSMNNINTFLDTFGEKMRKNMDESGNFPFFEDSSRNELLNGRYVPYEDHLPTQGTSSQDVSSDRPTTIEPTATNINMDELIAEVPDEFLQNNIAGDFLTQQGFTFPSLQVTGKLLEHQSGQSLAPYNWMSKDNMEYSKMGSDHKYLGQNDTENIEPNKNKQVHISEPSFQSSMANKPNESDLGVLPTADGIRHGVPNARGETTQDGTVSSNIDMHQPYSTIPTHRPPPPVGKNVQFSGVNNDSTTLLPSEWGLPPQQHLSNGGAYESSPVSNVTTSVRLSASTMNIDVGNKNSIKRTKIDRHPLLPNKETVNEISVRIEALKNEHNLNKTLDTIADSYLFTRTSELKNENMAYYKGNGRVSKPPMLLNNLKIIDELIPPTKHISSIEARLETSTGDLNDIENDIDLSVYGVEKYVDYTDENWRRSMDNEMKKFKEMNVYQVVKKKKNFRMIPAKWVHSYKPNDPKGEFFRSRCVVQGFRQIPGLDFDKNCVSSPVTDLTTIRVLTAIAVESKAQIHHIDIKSAYLNATLPKDTPIFVKPPPGYDDGIHCWRLVKAVYGLKQSGFEWHSHVSKTFKKMGLYQCENVEGLFMLEKGNEKIYIALYVDDLFVVASSNQFFNKFMDDLEAKFSLNYIGEISEYLGIEFQKNAFGYELHQNKFVKRLIEAFPTEIMKGADLPRTPDNIFKNGKYKIIDDNTGKPLKNQKDIPIPDEYIYEDSNSPRLDKEHHDLYRSIVGMLLWLTNNTMPSISYGTNALAAKCHEPTENDYKHLMQMIKYLYKNNNERLIMRRNQTKDISEDSHVIYAYSDASFAADLDRHSVSGFAIYLNGNLVSWGTKKQRSITKSSMACELIALGETVDRSMIIRQIVQSIGYSAPKIIIFEDNQPVIMNSYNRKSSAIRRSVDICLKTIRQLILEYKLLSVVYINTKLNVADLLTKAVNNNTMKTLKPLLYDKGNLDGVRKLIKDNFTSHRPVEMGQHSLVYNIITPTEEIKESYYVAPNNVQSKVESRNNKHPEISGGIARIKRLSMP</sequence>
<dbReference type="CGD" id="CAL0000170218">
    <property type="gene designation" value="Cd36_51120"/>
</dbReference>
<evidence type="ECO:0000256" key="1">
    <source>
        <dbReference type="ARBA" id="ARBA00000077"/>
    </source>
</evidence>
<comment type="function">
    <text evidence="8">Reverse transcriptase/ribonuclease H (RT) is a multifunctional enzyme that catalyzes the conversion of the retro-elements RNA genome into dsDNA within the VLP. The enzyme displays a DNA polymerase activity that can copy either DNA or RNA templates, and a ribonuclease H (RNase H) activity that cleaves the RNA strand of RNA-DNA heteroduplexes during plus-strand synthesis and hydrolyzes RNA primers. The conversion leads to a linear dsDNA copy of the retrotransposon that includes long terminal repeats (LTRs) at both ends.</text>
</comment>
<dbReference type="GO" id="GO:0015074">
    <property type="term" value="P:DNA integration"/>
    <property type="evidence" value="ECO:0007669"/>
    <property type="project" value="InterPro"/>
</dbReference>
<evidence type="ECO:0000256" key="10">
    <source>
        <dbReference type="SAM" id="MobiDB-lite"/>
    </source>
</evidence>
<dbReference type="GO" id="GO:0004190">
    <property type="term" value="F:aspartic-type endopeptidase activity"/>
    <property type="evidence" value="ECO:0007669"/>
    <property type="project" value="UniProtKB-KW"/>
</dbReference>
<dbReference type="Pfam" id="PF22936">
    <property type="entry name" value="Pol_BBD"/>
    <property type="match status" value="1"/>
</dbReference>
<gene>
    <name evidence="12" type="ordered locus">Cd36_51120</name>
    <name evidence="13" type="ORF">CD36_51120</name>
</gene>
<name>B9WH53_CANDC</name>
<evidence type="ECO:0000256" key="4">
    <source>
        <dbReference type="ARBA" id="ARBA00022490"/>
    </source>
</evidence>
<comment type="catalytic activity">
    <reaction evidence="1">
        <text>Endonucleolytic cleavage to 5'-phosphomonoester.</text>
        <dbReference type="EC" id="3.1.26.4"/>
    </reaction>
</comment>
<evidence type="ECO:0000256" key="9">
    <source>
        <dbReference type="ARBA" id="ARBA00025615"/>
    </source>
</evidence>
<dbReference type="InterPro" id="IPR013103">
    <property type="entry name" value="RVT_2"/>
</dbReference>
<evidence type="ECO:0000256" key="3">
    <source>
        <dbReference type="ARBA" id="ARBA00004496"/>
    </source>
</evidence>
<evidence type="ECO:0000256" key="5">
    <source>
        <dbReference type="ARBA" id="ARBA00022750"/>
    </source>
</evidence>
<protein>
    <submittedName>
        <fullName evidence="13">Retrotransposon polyprotein, putative</fullName>
    </submittedName>
</protein>
<dbReference type="VEuPathDB" id="FungiDB:CD36_51120"/>
<dbReference type="Proteomes" id="UP000002605">
    <property type="component" value="Chromosome 5"/>
</dbReference>
<evidence type="ECO:0000256" key="7">
    <source>
        <dbReference type="ARBA" id="ARBA00023242"/>
    </source>
</evidence>
<dbReference type="GO" id="GO:0005737">
    <property type="term" value="C:cytoplasm"/>
    <property type="evidence" value="ECO:0007669"/>
    <property type="project" value="UniProtKB-SubCell"/>
</dbReference>
<dbReference type="GO" id="GO:0003723">
    <property type="term" value="F:RNA binding"/>
    <property type="evidence" value="ECO:0007669"/>
    <property type="project" value="UniProtKB-KW"/>
</dbReference>
<evidence type="ECO:0000256" key="6">
    <source>
        <dbReference type="ARBA" id="ARBA00022884"/>
    </source>
</evidence>
<evidence type="ECO:0000313" key="12">
    <source>
        <dbReference type="CGD" id="CAL0000170218"/>
    </source>
</evidence>
<dbReference type="Gene3D" id="3.30.420.10">
    <property type="entry name" value="Ribonuclease H-like superfamily/Ribonuclease H"/>
    <property type="match status" value="1"/>
</dbReference>
<dbReference type="EMBL" id="FM992692">
    <property type="protein sequence ID" value="CAX41494.1"/>
    <property type="molecule type" value="Genomic_DNA"/>
</dbReference>
<dbReference type="InterPro" id="IPR054722">
    <property type="entry name" value="PolX-like_BBD"/>
</dbReference>
<accession>B9WH53</accession>
<dbReference type="RefSeq" id="XP_002420416.1">
    <property type="nucleotide sequence ID" value="XM_002420371.1"/>
</dbReference>
<dbReference type="Pfam" id="PF07727">
    <property type="entry name" value="RVT_2"/>
    <property type="match status" value="1"/>
</dbReference>
<feature type="region of interest" description="Disordered" evidence="10">
    <location>
        <begin position="541"/>
        <end position="563"/>
    </location>
</feature>
<organism evidence="13 14">
    <name type="scientific">Candida dubliniensis (strain CD36 / ATCC MYA-646 / CBS 7987 / NCPF 3949 / NRRL Y-17841)</name>
    <name type="common">Yeast</name>
    <dbReference type="NCBI Taxonomy" id="573826"/>
    <lineage>
        <taxon>Eukaryota</taxon>
        <taxon>Fungi</taxon>
        <taxon>Dikarya</taxon>
        <taxon>Ascomycota</taxon>
        <taxon>Saccharomycotina</taxon>
        <taxon>Pichiomycetes</taxon>
        <taxon>Debaryomycetaceae</taxon>
        <taxon>Candida/Lodderomyces clade</taxon>
        <taxon>Candida</taxon>
    </lineage>
</organism>
<feature type="compositionally biased region" description="Polar residues" evidence="10">
    <location>
        <begin position="694"/>
        <end position="705"/>
    </location>
</feature>
<dbReference type="PANTHER" id="PTHR11439:SF483">
    <property type="entry name" value="PEPTIDE SYNTHASE GLIP-LIKE, PUTATIVE (AFU_ORTHOLOGUE AFUA_3G12920)-RELATED"/>
    <property type="match status" value="1"/>
</dbReference>
<keyword evidence="7" id="KW-0539">Nucleus</keyword>
<dbReference type="KEGG" id="cdu:CD36_51120"/>
<feature type="region of interest" description="Disordered" evidence="10">
    <location>
        <begin position="680"/>
        <end position="705"/>
    </location>
</feature>
<dbReference type="CDD" id="cd09272">
    <property type="entry name" value="RNase_HI_RT_Ty1"/>
    <property type="match status" value="1"/>
</dbReference>
<proteinExistence type="predicted"/>
<dbReference type="SUPFAM" id="SSF53098">
    <property type="entry name" value="Ribonuclease H-like"/>
    <property type="match status" value="1"/>
</dbReference>
<keyword evidence="14" id="KW-1185">Reference proteome</keyword>
<evidence type="ECO:0000313" key="14">
    <source>
        <dbReference type="Proteomes" id="UP000002605"/>
    </source>
</evidence>
<dbReference type="eggNOG" id="KOG0017">
    <property type="taxonomic scope" value="Eukaryota"/>
</dbReference>
<dbReference type="InterPro" id="IPR043502">
    <property type="entry name" value="DNA/RNA_pol_sf"/>
</dbReference>
<comment type="function">
    <text evidence="9">Integrase (IN) targets the VLP to the nucleus, where a subparticle preintegration complex (PIC) containing at least integrase and the newly synthesized dsDNA copy of the retrotransposon must transit the nuclear membrane. Once in the nucleus, integrase performs the integration of the dsDNA into the host genome.</text>
</comment>
<dbReference type="InterPro" id="IPR001584">
    <property type="entry name" value="Integrase_cat-core"/>
</dbReference>
<dbReference type="OrthoDB" id="4026574at2759"/>
<evidence type="ECO:0000256" key="8">
    <source>
        <dbReference type="ARBA" id="ARBA00025590"/>
    </source>
</evidence>
<keyword evidence="5" id="KW-0378">Hydrolase</keyword>
<feature type="domain" description="Integrase catalytic" evidence="11">
    <location>
        <begin position="252"/>
        <end position="423"/>
    </location>
</feature>